<dbReference type="VEuPathDB" id="AmoebaDB:FDP41_005377"/>
<keyword evidence="9" id="KW-1185">Reference proteome</keyword>
<evidence type="ECO:0000256" key="1">
    <source>
        <dbReference type="ARBA" id="ARBA00022723"/>
    </source>
</evidence>
<keyword evidence="2 4" id="KW-0863">Zinc-finger</keyword>
<dbReference type="Gene3D" id="3.30.40.10">
    <property type="entry name" value="Zinc/RING finger domain, C3HC4 (zinc finger)"/>
    <property type="match status" value="2"/>
</dbReference>
<proteinExistence type="predicted"/>
<organism evidence="8 9">
    <name type="scientific">Naegleria fowleri</name>
    <name type="common">Brain eating amoeba</name>
    <dbReference type="NCBI Taxonomy" id="5763"/>
    <lineage>
        <taxon>Eukaryota</taxon>
        <taxon>Discoba</taxon>
        <taxon>Heterolobosea</taxon>
        <taxon>Tetramitia</taxon>
        <taxon>Eutetramitia</taxon>
        <taxon>Vahlkampfiidae</taxon>
        <taxon>Naegleria</taxon>
    </lineage>
</organism>
<evidence type="ECO:0000313" key="8">
    <source>
        <dbReference type="EMBL" id="KAF0975383.1"/>
    </source>
</evidence>
<accession>A0A6A5BBS9</accession>
<dbReference type="GO" id="GO:0061630">
    <property type="term" value="F:ubiquitin protein ligase activity"/>
    <property type="evidence" value="ECO:0007669"/>
    <property type="project" value="TreeGrafter"/>
</dbReference>
<dbReference type="InterPro" id="IPR001293">
    <property type="entry name" value="Znf_TRAF"/>
</dbReference>
<dbReference type="PANTHER" id="PTHR10315:SF117">
    <property type="entry name" value="RING-TYPE E3 UBIQUITIN TRANSFERASE"/>
    <property type="match status" value="1"/>
</dbReference>
<dbReference type="OrthoDB" id="1630758at2759"/>
<evidence type="ECO:0000259" key="6">
    <source>
        <dbReference type="PROSITE" id="PS50089"/>
    </source>
</evidence>
<evidence type="ECO:0000259" key="7">
    <source>
        <dbReference type="PROSITE" id="PS50145"/>
    </source>
</evidence>
<evidence type="ECO:0008006" key="10">
    <source>
        <dbReference type="Google" id="ProtNLM"/>
    </source>
</evidence>
<dbReference type="RefSeq" id="XP_044560096.1">
    <property type="nucleotide sequence ID" value="XM_044708894.1"/>
</dbReference>
<gene>
    <name evidence="8" type="ORF">FDP41_005377</name>
</gene>
<feature type="zinc finger region" description="TRAF-type" evidence="4">
    <location>
        <begin position="101"/>
        <end position="154"/>
    </location>
</feature>
<reference evidence="8 9" key="1">
    <citation type="journal article" date="2019" name="Sci. Rep.">
        <title>Nanopore sequencing improves the draft genome of the human pathogenic amoeba Naegleria fowleri.</title>
        <authorList>
            <person name="Liechti N."/>
            <person name="Schurch N."/>
            <person name="Bruggmann R."/>
            <person name="Wittwer M."/>
        </authorList>
    </citation>
    <scope>NUCLEOTIDE SEQUENCE [LARGE SCALE GENOMIC DNA]</scope>
    <source>
        <strain evidence="8 9">ATCC 30894</strain>
    </source>
</reference>
<dbReference type="VEuPathDB" id="AmoebaDB:NF0004560"/>
<keyword evidence="3 4" id="KW-0862">Zinc</keyword>
<comment type="caution">
    <text evidence="8">The sequence shown here is derived from an EMBL/GenBank/DDBJ whole genome shotgun (WGS) entry which is preliminary data.</text>
</comment>
<feature type="coiled-coil region" evidence="5">
    <location>
        <begin position="186"/>
        <end position="255"/>
    </location>
</feature>
<name>A0A6A5BBS9_NAEFO</name>
<sequence length="423" mass="47547">MSCTTATTPIYPSVRLVPKEGVLLSSKGVMEELGSTLQCGICLDYIENNRECLKCNALFCYSCLAQWVKEYKNCPKCRVAVSSLEEGFVFNSVVNRLVNNLEVKCPNAERGCSDQVVKRCNYWNHVEKECKGRKVQCPNFKFGCNFDGTALDLETHLANDCLFEKEIVKNYIATFAGDHSNYVKVNELLSADNLQLQRDIEAVTRKLDITTQELQSQKEQNVQLVKQKEALLQQVQQMKEQLLQQEKILQQQQMQIQQLMIPSQGMQPMNNDFKEFLPPPPPYSPSPNLSYMQPPPMVVLPPRKFRFYGKTVWTKFQGKPTNTEVNGWEAVLEVDDSITVGDNVKGSSRAGNVEKKFSGFIRNGVMEVSVDWSDGRRAKYFANNVDLISGAPIRLAFVIVAVGKQGGAVGDEGFNVGTVEQLI</sequence>
<dbReference type="OMA" id="FYGKTVW"/>
<dbReference type="Proteomes" id="UP000444721">
    <property type="component" value="Unassembled WGS sequence"/>
</dbReference>
<dbReference type="PROSITE" id="PS50145">
    <property type="entry name" value="ZF_TRAF"/>
    <property type="match status" value="1"/>
</dbReference>
<feature type="domain" description="RING-type" evidence="6">
    <location>
        <begin position="39"/>
        <end position="78"/>
    </location>
</feature>
<feature type="domain" description="TRAF-type" evidence="7">
    <location>
        <begin position="101"/>
        <end position="154"/>
    </location>
</feature>
<dbReference type="SUPFAM" id="SSF57850">
    <property type="entry name" value="RING/U-box"/>
    <property type="match status" value="1"/>
</dbReference>
<dbReference type="VEuPathDB" id="AmoebaDB:NfTy_065730"/>
<evidence type="ECO:0000256" key="4">
    <source>
        <dbReference type="PROSITE-ProRule" id="PRU00207"/>
    </source>
</evidence>
<dbReference type="InterPro" id="IPR052088">
    <property type="entry name" value="E3_ubiquitin-ligase_SINA"/>
</dbReference>
<dbReference type="AlphaFoldDB" id="A0A6A5BBS9"/>
<evidence type="ECO:0000256" key="3">
    <source>
        <dbReference type="ARBA" id="ARBA00022833"/>
    </source>
</evidence>
<dbReference type="GeneID" id="68112595"/>
<keyword evidence="1 4" id="KW-0479">Metal-binding</keyword>
<dbReference type="InterPro" id="IPR001841">
    <property type="entry name" value="Znf_RING"/>
</dbReference>
<protein>
    <recommendedName>
        <fullName evidence="10">RING-type domain-containing protein</fullName>
    </recommendedName>
</protein>
<dbReference type="PROSITE" id="PS50089">
    <property type="entry name" value="ZF_RING_2"/>
    <property type="match status" value="1"/>
</dbReference>
<dbReference type="GO" id="GO:0008270">
    <property type="term" value="F:zinc ion binding"/>
    <property type="evidence" value="ECO:0007669"/>
    <property type="project" value="UniProtKB-KW"/>
</dbReference>
<keyword evidence="5" id="KW-0175">Coiled coil</keyword>
<dbReference type="PANTHER" id="PTHR10315">
    <property type="entry name" value="E3 UBIQUITIN PROTEIN LIGASE SIAH"/>
    <property type="match status" value="1"/>
</dbReference>
<evidence type="ECO:0000256" key="5">
    <source>
        <dbReference type="SAM" id="Coils"/>
    </source>
</evidence>
<evidence type="ECO:0000313" key="9">
    <source>
        <dbReference type="Proteomes" id="UP000444721"/>
    </source>
</evidence>
<evidence type="ECO:0000256" key="2">
    <source>
        <dbReference type="ARBA" id="ARBA00022771"/>
    </source>
</evidence>
<dbReference type="GO" id="GO:0005737">
    <property type="term" value="C:cytoplasm"/>
    <property type="evidence" value="ECO:0007669"/>
    <property type="project" value="TreeGrafter"/>
</dbReference>
<dbReference type="SUPFAM" id="SSF49599">
    <property type="entry name" value="TRAF domain-like"/>
    <property type="match status" value="1"/>
</dbReference>
<dbReference type="InterPro" id="IPR013083">
    <property type="entry name" value="Znf_RING/FYVE/PHD"/>
</dbReference>
<dbReference type="EMBL" id="VFQX01000044">
    <property type="protein sequence ID" value="KAF0975383.1"/>
    <property type="molecule type" value="Genomic_DNA"/>
</dbReference>
<dbReference type="Pfam" id="PF13639">
    <property type="entry name" value="zf-RING_2"/>
    <property type="match status" value="1"/>
</dbReference>